<proteinExistence type="predicted"/>
<dbReference type="PANTHER" id="PTHR22792:SF140">
    <property type="entry name" value="ACHILLES, ISOFORM A"/>
    <property type="match status" value="1"/>
</dbReference>
<keyword evidence="2 4" id="KW-0694">RNA-binding</keyword>
<dbReference type="InterPro" id="IPR035979">
    <property type="entry name" value="RBD_domain_sf"/>
</dbReference>
<dbReference type="GO" id="GO:0005634">
    <property type="term" value="C:nucleus"/>
    <property type="evidence" value="ECO:0007669"/>
    <property type="project" value="UniProtKB-SubCell"/>
</dbReference>
<evidence type="ECO:0000259" key="6">
    <source>
        <dbReference type="PROSITE" id="PS50102"/>
    </source>
</evidence>
<keyword evidence="3" id="KW-0539">Nucleus</keyword>
<evidence type="ECO:0000259" key="7">
    <source>
        <dbReference type="PROSITE" id="PS50961"/>
    </source>
</evidence>
<dbReference type="Proteomes" id="UP001445335">
    <property type="component" value="Unassembled WGS sequence"/>
</dbReference>
<dbReference type="Gene3D" id="1.10.10.10">
    <property type="entry name" value="Winged helix-like DNA-binding domain superfamily/Winged helix DNA-binding domain"/>
    <property type="match status" value="1"/>
</dbReference>
<dbReference type="InterPro" id="IPR012677">
    <property type="entry name" value="Nucleotide-bd_a/b_plait_sf"/>
</dbReference>
<dbReference type="SUPFAM" id="SSF46785">
    <property type="entry name" value="Winged helix' DNA-binding domain"/>
    <property type="match status" value="1"/>
</dbReference>
<dbReference type="InterPro" id="IPR014886">
    <property type="entry name" value="La_xRRM"/>
</dbReference>
<dbReference type="SMART" id="SM00360">
    <property type="entry name" value="RRM"/>
    <property type="match status" value="1"/>
</dbReference>
<organism evidence="9 10">
    <name type="scientific">Elliptochloris bilobata</name>
    <dbReference type="NCBI Taxonomy" id="381761"/>
    <lineage>
        <taxon>Eukaryota</taxon>
        <taxon>Viridiplantae</taxon>
        <taxon>Chlorophyta</taxon>
        <taxon>core chlorophytes</taxon>
        <taxon>Trebouxiophyceae</taxon>
        <taxon>Trebouxiophyceae incertae sedis</taxon>
        <taxon>Elliptochloris clade</taxon>
        <taxon>Elliptochloris</taxon>
    </lineage>
</organism>
<keyword evidence="10" id="KW-1185">Reference proteome</keyword>
<dbReference type="EMBL" id="JALJOU010000010">
    <property type="protein sequence ID" value="KAK9841853.1"/>
    <property type="molecule type" value="Genomic_DNA"/>
</dbReference>
<dbReference type="PANTHER" id="PTHR22792">
    <property type="entry name" value="LUPUS LA PROTEIN-RELATED"/>
    <property type="match status" value="1"/>
</dbReference>
<dbReference type="InterPro" id="IPR045180">
    <property type="entry name" value="La_dom_prot"/>
</dbReference>
<dbReference type="Pfam" id="PF08777">
    <property type="entry name" value="RRM_3"/>
    <property type="match status" value="1"/>
</dbReference>
<feature type="region of interest" description="Disordered" evidence="5">
    <location>
        <begin position="214"/>
        <end position="247"/>
    </location>
</feature>
<comment type="subcellular location">
    <subcellularLocation>
        <location evidence="1">Nucleus</location>
    </subcellularLocation>
</comment>
<dbReference type="PROSITE" id="PS50102">
    <property type="entry name" value="RRM"/>
    <property type="match status" value="1"/>
</dbReference>
<evidence type="ECO:0000256" key="5">
    <source>
        <dbReference type="SAM" id="MobiDB-lite"/>
    </source>
</evidence>
<dbReference type="CDD" id="cd12291">
    <property type="entry name" value="RRM1_La"/>
    <property type="match status" value="1"/>
</dbReference>
<dbReference type="GO" id="GO:1990904">
    <property type="term" value="C:ribonucleoprotein complex"/>
    <property type="evidence" value="ECO:0007669"/>
    <property type="project" value="UniProtKB-UniRule"/>
</dbReference>
<evidence type="ECO:0000256" key="4">
    <source>
        <dbReference type="PROSITE-ProRule" id="PRU00332"/>
    </source>
</evidence>
<dbReference type="SUPFAM" id="SSF54928">
    <property type="entry name" value="RNA-binding domain, RBD"/>
    <property type="match status" value="1"/>
</dbReference>
<dbReference type="Pfam" id="PF05383">
    <property type="entry name" value="La"/>
    <property type="match status" value="1"/>
</dbReference>
<dbReference type="InterPro" id="IPR036388">
    <property type="entry name" value="WH-like_DNA-bd_sf"/>
</dbReference>
<name>A0AAW1S6G2_9CHLO</name>
<dbReference type="AlphaFoldDB" id="A0AAW1S6G2"/>
<comment type="caution">
    <text evidence="9">The sequence shown here is derived from an EMBL/GenBank/DDBJ whole genome shotgun (WGS) entry which is preliminary data.</text>
</comment>
<dbReference type="PROSITE" id="PS50961">
    <property type="entry name" value="HTH_LA"/>
    <property type="match status" value="1"/>
</dbReference>
<feature type="region of interest" description="Disordered" evidence="5">
    <location>
        <begin position="354"/>
        <end position="408"/>
    </location>
</feature>
<feature type="compositionally biased region" description="Basic residues" evidence="5">
    <location>
        <begin position="384"/>
        <end position="408"/>
    </location>
</feature>
<dbReference type="InterPro" id="IPR000504">
    <property type="entry name" value="RRM_dom"/>
</dbReference>
<evidence type="ECO:0000256" key="2">
    <source>
        <dbReference type="ARBA" id="ARBA00022884"/>
    </source>
</evidence>
<dbReference type="SMART" id="SM00715">
    <property type="entry name" value="LA"/>
    <property type="match status" value="1"/>
</dbReference>
<reference evidence="9 10" key="1">
    <citation type="journal article" date="2024" name="Nat. Commun.">
        <title>Phylogenomics reveals the evolutionary origins of lichenization in chlorophyte algae.</title>
        <authorList>
            <person name="Puginier C."/>
            <person name="Libourel C."/>
            <person name="Otte J."/>
            <person name="Skaloud P."/>
            <person name="Haon M."/>
            <person name="Grisel S."/>
            <person name="Petersen M."/>
            <person name="Berrin J.G."/>
            <person name="Delaux P.M."/>
            <person name="Dal Grande F."/>
            <person name="Keller J."/>
        </authorList>
    </citation>
    <scope>NUCLEOTIDE SEQUENCE [LARGE SCALE GENOMIC DNA]</scope>
    <source>
        <strain evidence="9 10">SAG 245.80</strain>
    </source>
</reference>
<dbReference type="GO" id="GO:0003729">
    <property type="term" value="F:mRNA binding"/>
    <property type="evidence" value="ECO:0007669"/>
    <property type="project" value="TreeGrafter"/>
</dbReference>
<dbReference type="Gene3D" id="3.30.70.330">
    <property type="match status" value="2"/>
</dbReference>
<dbReference type="GO" id="GO:0006396">
    <property type="term" value="P:RNA processing"/>
    <property type="evidence" value="ECO:0007669"/>
    <property type="project" value="InterPro"/>
</dbReference>
<feature type="compositionally biased region" description="Low complexity" evidence="5">
    <location>
        <begin position="214"/>
        <end position="229"/>
    </location>
</feature>
<evidence type="ECO:0000313" key="10">
    <source>
        <dbReference type="Proteomes" id="UP001445335"/>
    </source>
</evidence>
<dbReference type="InterPro" id="IPR006630">
    <property type="entry name" value="La_HTH"/>
</dbReference>
<dbReference type="PRINTS" id="PR00302">
    <property type="entry name" value="LUPUSLA"/>
</dbReference>
<feature type="domain" description="XRRM" evidence="8">
    <location>
        <begin position="255"/>
        <end position="377"/>
    </location>
</feature>
<dbReference type="Pfam" id="PF00076">
    <property type="entry name" value="RRM_1"/>
    <property type="match status" value="1"/>
</dbReference>
<evidence type="ECO:0000313" key="9">
    <source>
        <dbReference type="EMBL" id="KAK9841853.1"/>
    </source>
</evidence>
<accession>A0AAW1S6G2</accession>
<gene>
    <name evidence="9" type="ORF">WJX81_007447</name>
</gene>
<sequence>MALRKDIAARIQKQVEFYFSDSNLPRDPFLCSKVEENPEGFVDLALICSFSRMAQALSIPPKGPISPQMLAQVTEVLRGSSALVVSEDGRRVRRSVPLVSPEEVAHAIDARSLYAAPFPYNATLDNLTAFFDAHAPVNCVRQRRHLASKDFKGSCFVEFADTETATKVLGMALEYAGAPLALQRKQDFIAKKAAERQQAKQARVANGISAAAAAVPPSGDAPGEAASGGAVSGGGDEAAGAEPTAAQPAAEEVPVFVPACVVHFEFEAEEAAEDVGYPEVKTGLGGRDAGIFYVEYQKGDKQGLARCKDADSAKALLERDGGTVTISGQDASLRLLEGEEELAFYKRMADAKRAKDERYGQSANGRGGFAGRKRDRDFGGRGGHGGRGRGRGRGGGRRGRGSNKRGRH</sequence>
<evidence type="ECO:0000259" key="8">
    <source>
        <dbReference type="PROSITE" id="PS51939"/>
    </source>
</evidence>
<evidence type="ECO:0000256" key="3">
    <source>
        <dbReference type="ARBA" id="ARBA00023242"/>
    </source>
</evidence>
<protein>
    <submittedName>
        <fullName evidence="9">Uncharacterized protein</fullName>
    </submittedName>
</protein>
<dbReference type="InterPro" id="IPR036390">
    <property type="entry name" value="WH_DNA-bd_sf"/>
</dbReference>
<feature type="domain" description="HTH La-type RNA-binding" evidence="7">
    <location>
        <begin position="1"/>
        <end position="102"/>
    </location>
</feature>
<dbReference type="InterPro" id="IPR002344">
    <property type="entry name" value="Lupus_La"/>
</dbReference>
<evidence type="ECO:0000256" key="1">
    <source>
        <dbReference type="ARBA" id="ARBA00004123"/>
    </source>
</evidence>
<feature type="compositionally biased region" description="Low complexity" evidence="5">
    <location>
        <begin position="238"/>
        <end position="247"/>
    </location>
</feature>
<dbReference type="PROSITE" id="PS51939">
    <property type="entry name" value="XRRM"/>
    <property type="match status" value="1"/>
</dbReference>
<feature type="domain" description="RRM" evidence="6">
    <location>
        <begin position="111"/>
        <end position="187"/>
    </location>
</feature>